<organism evidence="9 10">
    <name type="scientific">Rubroshorea leprosula</name>
    <dbReference type="NCBI Taxonomy" id="152421"/>
    <lineage>
        <taxon>Eukaryota</taxon>
        <taxon>Viridiplantae</taxon>
        <taxon>Streptophyta</taxon>
        <taxon>Embryophyta</taxon>
        <taxon>Tracheophyta</taxon>
        <taxon>Spermatophyta</taxon>
        <taxon>Magnoliopsida</taxon>
        <taxon>eudicotyledons</taxon>
        <taxon>Gunneridae</taxon>
        <taxon>Pentapetalae</taxon>
        <taxon>rosids</taxon>
        <taxon>malvids</taxon>
        <taxon>Malvales</taxon>
        <taxon>Dipterocarpaceae</taxon>
        <taxon>Rubroshorea</taxon>
    </lineage>
</organism>
<evidence type="ECO:0000256" key="8">
    <source>
        <dbReference type="RuleBase" id="RU367155"/>
    </source>
</evidence>
<evidence type="ECO:0000313" key="10">
    <source>
        <dbReference type="Proteomes" id="UP001054252"/>
    </source>
</evidence>
<evidence type="ECO:0000256" key="7">
    <source>
        <dbReference type="ARBA" id="ARBA00025911"/>
    </source>
</evidence>
<evidence type="ECO:0000256" key="3">
    <source>
        <dbReference type="ARBA" id="ARBA00023125"/>
    </source>
</evidence>
<comment type="subcellular location">
    <subcellularLocation>
        <location evidence="1 8">Nucleus</location>
    </subcellularLocation>
</comment>
<accession>A0AAV5JBS1</accession>
<comment type="function">
    <text evidence="8">Component of the sequence-specific heterotrimeric transcription factor (NF-Y) which specifically recognizes a 5'-CCAAT-3' box motif found in the promoters of its target genes.</text>
</comment>
<evidence type="ECO:0000256" key="6">
    <source>
        <dbReference type="ARBA" id="ARBA00023242"/>
    </source>
</evidence>
<dbReference type="PANTHER" id="PTHR12632">
    <property type="entry name" value="TRANSCRIPTION FACTOR NF-Y ALPHA-RELATED"/>
    <property type="match status" value="1"/>
</dbReference>
<keyword evidence="5 8" id="KW-0804">Transcription</keyword>
<evidence type="ECO:0000256" key="4">
    <source>
        <dbReference type="ARBA" id="ARBA00023159"/>
    </source>
</evidence>
<proteinExistence type="inferred from homology"/>
<dbReference type="InterPro" id="IPR018362">
    <property type="entry name" value="CCAAT-binding_factor_CS"/>
</dbReference>
<dbReference type="SMART" id="SM00521">
    <property type="entry name" value="CBF"/>
    <property type="match status" value="1"/>
</dbReference>
<dbReference type="PRINTS" id="PR00616">
    <property type="entry name" value="CCAATSUBUNTB"/>
</dbReference>
<evidence type="ECO:0000256" key="5">
    <source>
        <dbReference type="ARBA" id="ARBA00023163"/>
    </source>
</evidence>
<name>A0AAV5JBS1_9ROSI</name>
<dbReference type="GO" id="GO:0003700">
    <property type="term" value="F:DNA-binding transcription factor activity"/>
    <property type="evidence" value="ECO:0007669"/>
    <property type="project" value="UniProtKB-UniRule"/>
</dbReference>
<keyword evidence="6 8" id="KW-0539">Nucleus</keyword>
<gene>
    <name evidence="9" type="ORF">SLEP1_g21348</name>
</gene>
<comment type="caution">
    <text evidence="9">The sequence shown here is derived from an EMBL/GenBank/DDBJ whole genome shotgun (WGS) entry which is preliminary data.</text>
</comment>
<comment type="similarity">
    <text evidence="8">Belongs to the NFYA/HAP2 subunit family.</text>
</comment>
<dbReference type="Proteomes" id="UP001054252">
    <property type="component" value="Unassembled WGS sequence"/>
</dbReference>
<dbReference type="GO" id="GO:0003677">
    <property type="term" value="F:DNA binding"/>
    <property type="evidence" value="ECO:0007669"/>
    <property type="project" value="UniProtKB-KW"/>
</dbReference>
<protein>
    <recommendedName>
        <fullName evidence="8">Nuclear transcription factor Y subunit</fullName>
    </recommendedName>
</protein>
<sequence length="351" mass="38765">MNNLDKKESGLSSAPQSTITNVVSCSSWENSTESYVQQSSGNRSLKMGALHQQFQNNKRLSFQFQDQDSMSTQSTGQSYPKVVSFADGNPHGQSDIPALSGYNETHGKIAVAQTKLASSIVTQDFVVPPPQVDCSQPARISLPYAEPYFGGMIAAGYGLQTMIHHPHMMAMFPARVPLPLDLPEEEPIYVNAKQYRAILRRRQYRAKLEAQKKLIKNRKPYLHESRHLHALKRARGAGGRFLNTKKLQESNQTSHGLDVSGSAQLRLAGSMSESELHRPENYGDAVSTASCSNITSASNSDNIFHQHQDFRFSGYPSHIGMTMQGLSGNMRDGGGNLHHHSALLLSINRQD</sequence>
<reference evidence="9 10" key="1">
    <citation type="journal article" date="2021" name="Commun. Biol.">
        <title>The genome of Shorea leprosula (Dipterocarpaceae) highlights the ecological relevance of drought in aseasonal tropical rainforests.</title>
        <authorList>
            <person name="Ng K.K.S."/>
            <person name="Kobayashi M.J."/>
            <person name="Fawcett J.A."/>
            <person name="Hatakeyama M."/>
            <person name="Paape T."/>
            <person name="Ng C.H."/>
            <person name="Ang C.C."/>
            <person name="Tnah L.H."/>
            <person name="Lee C.T."/>
            <person name="Nishiyama T."/>
            <person name="Sese J."/>
            <person name="O'Brien M.J."/>
            <person name="Copetti D."/>
            <person name="Mohd Noor M.I."/>
            <person name="Ong R.C."/>
            <person name="Putra M."/>
            <person name="Sireger I.Z."/>
            <person name="Indrioko S."/>
            <person name="Kosugi Y."/>
            <person name="Izuno A."/>
            <person name="Isagi Y."/>
            <person name="Lee S.L."/>
            <person name="Shimizu K.K."/>
        </authorList>
    </citation>
    <scope>NUCLEOTIDE SEQUENCE [LARGE SCALE GENOMIC DNA]</scope>
    <source>
        <strain evidence="9">214</strain>
    </source>
</reference>
<dbReference type="Gene3D" id="6.10.250.2430">
    <property type="match status" value="1"/>
</dbReference>
<dbReference type="PROSITE" id="PS51152">
    <property type="entry name" value="NFYA_HAP2_2"/>
    <property type="match status" value="1"/>
</dbReference>
<dbReference type="GO" id="GO:0016602">
    <property type="term" value="C:CCAAT-binding factor complex"/>
    <property type="evidence" value="ECO:0007669"/>
    <property type="project" value="InterPro"/>
</dbReference>
<comment type="subunit">
    <text evidence="7">Heterotrimeric transcription factor composed of three components, NF-YA, NF-YB and NF-YC. NF-YB and NF-YC must interact and dimerize for NF-YA association and DNA binding.</text>
</comment>
<keyword evidence="10" id="KW-1185">Reference proteome</keyword>
<evidence type="ECO:0000256" key="1">
    <source>
        <dbReference type="ARBA" id="ARBA00004123"/>
    </source>
</evidence>
<keyword evidence="4" id="KW-0010">Activator</keyword>
<keyword evidence="3 8" id="KW-0238">DNA-binding</keyword>
<evidence type="ECO:0000313" key="9">
    <source>
        <dbReference type="EMBL" id="GKV09916.1"/>
    </source>
</evidence>
<dbReference type="AlphaFoldDB" id="A0AAV5JBS1"/>
<dbReference type="EMBL" id="BPVZ01000031">
    <property type="protein sequence ID" value="GKV09916.1"/>
    <property type="molecule type" value="Genomic_DNA"/>
</dbReference>
<keyword evidence="2 8" id="KW-0805">Transcription regulation</keyword>
<dbReference type="InterPro" id="IPR001289">
    <property type="entry name" value="NFYA"/>
</dbReference>
<dbReference type="Pfam" id="PF02045">
    <property type="entry name" value="CBFB_NFYA"/>
    <property type="match status" value="1"/>
</dbReference>
<evidence type="ECO:0000256" key="2">
    <source>
        <dbReference type="ARBA" id="ARBA00023015"/>
    </source>
</evidence>
<dbReference type="PROSITE" id="PS00686">
    <property type="entry name" value="NFYA_HAP2_1"/>
    <property type="match status" value="1"/>
</dbReference>